<feature type="binding site" evidence="6">
    <location>
        <position position="307"/>
    </location>
    <ligand>
        <name>Zn(2+)</name>
        <dbReference type="ChEBI" id="CHEBI:29105"/>
        <label>1</label>
    </ligand>
</feature>
<dbReference type="SUPFAM" id="SSF51556">
    <property type="entry name" value="Metallo-dependent hydrolases"/>
    <property type="match status" value="1"/>
</dbReference>
<dbReference type="PANTHER" id="PTHR43668">
    <property type="entry name" value="ALLANTOINASE"/>
    <property type="match status" value="1"/>
</dbReference>
<feature type="domain" description="Dihydroorotase catalytic" evidence="7">
    <location>
        <begin position="54"/>
        <end position="240"/>
    </location>
</feature>
<comment type="pathway">
    <text evidence="6">Pyrimidine metabolism; UMP biosynthesis via de novo pathway; (S)-dihydroorotate from bicarbonate: step 3/3.</text>
</comment>
<feature type="binding site" evidence="6">
    <location>
        <position position="154"/>
    </location>
    <ligand>
        <name>Zn(2+)</name>
        <dbReference type="ChEBI" id="CHEBI:29105"/>
        <label>1</label>
    </ligand>
</feature>
<comment type="cofactor">
    <cofactor evidence="6">
        <name>Zn(2+)</name>
        <dbReference type="ChEBI" id="CHEBI:29105"/>
    </cofactor>
    <text evidence="6">Binds 2 Zn(2+) ions per subunit.</text>
</comment>
<dbReference type="EC" id="3.5.2.3" evidence="6"/>
<dbReference type="GO" id="GO:0004038">
    <property type="term" value="F:allantoinase activity"/>
    <property type="evidence" value="ECO:0007669"/>
    <property type="project" value="TreeGrafter"/>
</dbReference>
<dbReference type="InterPro" id="IPR032466">
    <property type="entry name" value="Metal_Hydrolase"/>
</dbReference>
<feature type="binding site" evidence="6">
    <location>
        <position position="62"/>
    </location>
    <ligand>
        <name>Zn(2+)</name>
        <dbReference type="ChEBI" id="CHEBI:29105"/>
        <label>1</label>
    </ligand>
</feature>
<proteinExistence type="inferred from homology"/>
<sequence length="426" mass="46578">MKILIKGGRILNPSDKTDEIGDLYLEDGVIKERGKDLDLQETPDKVIDAAGCYVMPGLIDLHVHLRDPGLTYKEDVVTGAKAAARGGFTTILAMPNTKPVIDCGDRVSYVHNKAKSMAPVHVLQIGAITRQQKGEELADIESMIQAGSPAISEDGKSVMNMRLYREAMEIAARHNIPVFAHCEDQNMVSGGCVNEDENSRKMGLPGISNAVEDVIAARDIILAKETGARLHLCHCSTKDSVRMIQLAKEEGIPVTGEVCPHHFTLTSDDIQPADTNYKMNPPLRTKEDRDALIKGLQEDIMDVISTDHAPHSREEKMQPMTKAPFGIVGLETSVALTITQLVDKGYLTPMQMAEKMSYNPARIIGSDRGTLDIGKPADVTVIDPQAEYTIDSMTFLSKGKNTPFDGWKVKGLVKATICDGRIAYQI</sequence>
<dbReference type="Pfam" id="PF12890">
    <property type="entry name" value="DHOase"/>
    <property type="match status" value="1"/>
</dbReference>
<comment type="function">
    <text evidence="1 6">Catalyzes the reversible cyclization of carbamoyl aspartate to dihydroorotate.</text>
</comment>
<organism evidence="8 9">
    <name type="scientific">Candidatus Blautia merdavium</name>
    <dbReference type="NCBI Taxonomy" id="2838494"/>
    <lineage>
        <taxon>Bacteria</taxon>
        <taxon>Bacillati</taxon>
        <taxon>Bacillota</taxon>
        <taxon>Clostridia</taxon>
        <taxon>Lachnospirales</taxon>
        <taxon>Lachnospiraceae</taxon>
        <taxon>Blautia</taxon>
    </lineage>
</organism>
<dbReference type="PROSITE" id="PS00483">
    <property type="entry name" value="DIHYDROOROTASE_2"/>
    <property type="match status" value="1"/>
</dbReference>
<dbReference type="PANTHER" id="PTHR43668:SF2">
    <property type="entry name" value="ALLANTOINASE"/>
    <property type="match status" value="1"/>
</dbReference>
<dbReference type="GO" id="GO:0005737">
    <property type="term" value="C:cytoplasm"/>
    <property type="evidence" value="ECO:0007669"/>
    <property type="project" value="TreeGrafter"/>
</dbReference>
<evidence type="ECO:0000256" key="6">
    <source>
        <dbReference type="HAMAP-Rule" id="MF_00220"/>
    </source>
</evidence>
<feature type="binding site" evidence="6">
    <location>
        <position position="96"/>
    </location>
    <ligand>
        <name>substrate</name>
    </ligand>
</feature>
<reference evidence="8" key="1">
    <citation type="journal article" date="2021" name="PeerJ">
        <title>Extensive microbial diversity within the chicken gut microbiome revealed by metagenomics and culture.</title>
        <authorList>
            <person name="Gilroy R."/>
            <person name="Ravi A."/>
            <person name="Getino M."/>
            <person name="Pursley I."/>
            <person name="Horton D.L."/>
            <person name="Alikhan N.F."/>
            <person name="Baker D."/>
            <person name="Gharbi K."/>
            <person name="Hall N."/>
            <person name="Watson M."/>
            <person name="Adriaenssens E.M."/>
            <person name="Foster-Nyarko E."/>
            <person name="Jarju S."/>
            <person name="Secka A."/>
            <person name="Antonio M."/>
            <person name="Oren A."/>
            <person name="Chaudhuri R.R."/>
            <person name="La Ragione R."/>
            <person name="Hildebrand F."/>
            <person name="Pallen M.J."/>
        </authorList>
    </citation>
    <scope>NUCLEOTIDE SEQUENCE</scope>
    <source>
        <strain evidence="8">ChiBcec2-3848</strain>
    </source>
</reference>
<gene>
    <name evidence="6" type="primary">pyrC</name>
    <name evidence="8" type="ORF">H9753_05075</name>
</gene>
<feature type="binding site" evidence="6">
    <location>
        <position position="64"/>
    </location>
    <ligand>
        <name>Zn(2+)</name>
        <dbReference type="ChEBI" id="CHEBI:29105"/>
        <label>1</label>
    </ligand>
</feature>
<feature type="binding site" evidence="6">
    <location>
        <position position="154"/>
    </location>
    <ligand>
        <name>Zn(2+)</name>
        <dbReference type="ChEBI" id="CHEBI:29105"/>
        <label>2</label>
    </ligand>
</feature>
<evidence type="ECO:0000256" key="4">
    <source>
        <dbReference type="ARBA" id="ARBA00022801"/>
    </source>
</evidence>
<comment type="caution">
    <text evidence="8">The sequence shown here is derived from an EMBL/GenBank/DDBJ whole genome shotgun (WGS) entry which is preliminary data.</text>
</comment>
<feature type="binding site" evidence="6">
    <location>
        <position position="280"/>
    </location>
    <ligand>
        <name>substrate</name>
    </ligand>
</feature>
<evidence type="ECO:0000256" key="2">
    <source>
        <dbReference type="ARBA" id="ARBA00010286"/>
    </source>
</evidence>
<reference evidence="8" key="2">
    <citation type="submission" date="2021-04" db="EMBL/GenBank/DDBJ databases">
        <authorList>
            <person name="Gilroy R."/>
        </authorList>
    </citation>
    <scope>NUCLEOTIDE SEQUENCE</scope>
    <source>
        <strain evidence="8">ChiBcec2-3848</strain>
    </source>
</reference>
<keyword evidence="4 6" id="KW-0378">Hydrolase</keyword>
<name>A0A9D2PMK4_9FIRM</name>
<keyword evidence="6" id="KW-0862">Zinc</keyword>
<dbReference type="Gene3D" id="3.20.20.140">
    <property type="entry name" value="Metal-dependent hydrolases"/>
    <property type="match status" value="1"/>
</dbReference>
<feature type="binding site" evidence="6">
    <location>
        <position position="234"/>
    </location>
    <ligand>
        <name>Zn(2+)</name>
        <dbReference type="ChEBI" id="CHEBI:29105"/>
        <label>2</label>
    </ligand>
</feature>
<evidence type="ECO:0000256" key="3">
    <source>
        <dbReference type="ARBA" id="ARBA00022723"/>
    </source>
</evidence>
<dbReference type="InterPro" id="IPR011059">
    <property type="entry name" value="Metal-dep_hydrolase_composite"/>
</dbReference>
<accession>A0A9D2PMK4</accession>
<dbReference type="PROSITE" id="PS00482">
    <property type="entry name" value="DIHYDROOROTASE_1"/>
    <property type="match status" value="1"/>
</dbReference>
<feature type="binding site" evidence="6">
    <location>
        <position position="311"/>
    </location>
    <ligand>
        <name>substrate</name>
    </ligand>
</feature>
<dbReference type="GO" id="GO:0004151">
    <property type="term" value="F:dihydroorotase activity"/>
    <property type="evidence" value="ECO:0007669"/>
    <property type="project" value="UniProtKB-UniRule"/>
</dbReference>
<feature type="binding site" evidence="6">
    <location>
        <begin position="64"/>
        <end position="66"/>
    </location>
    <ligand>
        <name>substrate</name>
    </ligand>
</feature>
<dbReference type="AlphaFoldDB" id="A0A9D2PMK4"/>
<dbReference type="GO" id="GO:0008270">
    <property type="term" value="F:zinc ion binding"/>
    <property type="evidence" value="ECO:0007669"/>
    <property type="project" value="UniProtKB-UniRule"/>
</dbReference>
<dbReference type="Gene3D" id="2.30.40.10">
    <property type="entry name" value="Urease, subunit C, domain 1"/>
    <property type="match status" value="1"/>
</dbReference>
<comment type="similarity">
    <text evidence="2 6">Belongs to the metallo-dependent hydrolases superfamily. DHOase family. Class I DHOase subfamily.</text>
</comment>
<dbReference type="InterPro" id="IPR024403">
    <property type="entry name" value="DHOase_cat"/>
</dbReference>
<evidence type="ECO:0000259" key="7">
    <source>
        <dbReference type="Pfam" id="PF12890"/>
    </source>
</evidence>
<evidence type="ECO:0000313" key="9">
    <source>
        <dbReference type="Proteomes" id="UP000823886"/>
    </source>
</evidence>
<evidence type="ECO:0000256" key="5">
    <source>
        <dbReference type="ARBA" id="ARBA00022975"/>
    </source>
</evidence>
<dbReference type="InterPro" id="IPR004722">
    <property type="entry name" value="DHOase"/>
</dbReference>
<dbReference type="NCBIfam" id="TIGR00857">
    <property type="entry name" value="pyrC_multi"/>
    <property type="match status" value="1"/>
</dbReference>
<dbReference type="SUPFAM" id="SSF51338">
    <property type="entry name" value="Composite domain of metallo-dependent hydrolases"/>
    <property type="match status" value="1"/>
</dbReference>
<feature type="binding site" evidence="6">
    <location>
        <begin position="325"/>
        <end position="326"/>
    </location>
    <ligand>
        <name>substrate</name>
    </ligand>
</feature>
<dbReference type="Proteomes" id="UP000823886">
    <property type="component" value="Unassembled WGS sequence"/>
</dbReference>
<dbReference type="GO" id="GO:0006145">
    <property type="term" value="P:purine nucleobase catabolic process"/>
    <property type="evidence" value="ECO:0007669"/>
    <property type="project" value="TreeGrafter"/>
</dbReference>
<dbReference type="CDD" id="cd01317">
    <property type="entry name" value="DHOase_IIa"/>
    <property type="match status" value="1"/>
</dbReference>
<evidence type="ECO:0000256" key="1">
    <source>
        <dbReference type="ARBA" id="ARBA00002368"/>
    </source>
</evidence>
<feature type="active site" evidence="6">
    <location>
        <position position="307"/>
    </location>
</feature>
<dbReference type="EMBL" id="DWVZ01000063">
    <property type="protein sequence ID" value="HJC62974.1"/>
    <property type="molecule type" value="Genomic_DNA"/>
</dbReference>
<dbReference type="GO" id="GO:0044205">
    <property type="term" value="P:'de novo' UMP biosynthetic process"/>
    <property type="evidence" value="ECO:0007669"/>
    <property type="project" value="UniProtKB-UniRule"/>
</dbReference>
<dbReference type="HAMAP" id="MF_00220_B">
    <property type="entry name" value="PyrC_classI_B"/>
    <property type="match status" value="1"/>
</dbReference>
<comment type="catalytic activity">
    <reaction evidence="6">
        <text>(S)-dihydroorotate + H2O = N-carbamoyl-L-aspartate + H(+)</text>
        <dbReference type="Rhea" id="RHEA:24296"/>
        <dbReference type="ChEBI" id="CHEBI:15377"/>
        <dbReference type="ChEBI" id="CHEBI:15378"/>
        <dbReference type="ChEBI" id="CHEBI:30864"/>
        <dbReference type="ChEBI" id="CHEBI:32814"/>
        <dbReference type="EC" id="3.5.2.3"/>
    </reaction>
</comment>
<evidence type="ECO:0000313" key="8">
    <source>
        <dbReference type="EMBL" id="HJC62974.1"/>
    </source>
</evidence>
<dbReference type="InterPro" id="IPR002195">
    <property type="entry name" value="Dihydroorotase_CS"/>
</dbReference>
<dbReference type="InterPro" id="IPR050138">
    <property type="entry name" value="DHOase/Allantoinase_Hydrolase"/>
</dbReference>
<feature type="binding site" evidence="6">
    <location>
        <position position="181"/>
    </location>
    <ligand>
        <name>Zn(2+)</name>
        <dbReference type="ChEBI" id="CHEBI:29105"/>
        <label>2</label>
    </ligand>
</feature>
<keyword evidence="5 6" id="KW-0665">Pyrimidine biosynthesis</keyword>
<keyword evidence="3 6" id="KW-0479">Metal-binding</keyword>
<protein>
    <recommendedName>
        <fullName evidence="6">Dihydroorotase</fullName>
        <shortName evidence="6">DHOase</shortName>
        <ecNumber evidence="6">3.5.2.3</ecNumber>
    </recommendedName>
</protein>